<dbReference type="EMBL" id="DRTV01000180">
    <property type="protein sequence ID" value="HHF58282.1"/>
    <property type="molecule type" value="Genomic_DNA"/>
</dbReference>
<evidence type="ECO:0000313" key="2">
    <source>
        <dbReference type="EMBL" id="HHF58282.1"/>
    </source>
</evidence>
<proteinExistence type="predicted"/>
<evidence type="ECO:0000259" key="1">
    <source>
        <dbReference type="Pfam" id="PF05124"/>
    </source>
</evidence>
<dbReference type="Proteomes" id="UP000886014">
    <property type="component" value="Unassembled WGS sequence"/>
</dbReference>
<dbReference type="AlphaFoldDB" id="A0A7C5I4R7"/>
<accession>A0A7C5I4R7</accession>
<protein>
    <submittedName>
        <fullName evidence="2">DUF4932 domain-containing protein</fullName>
    </submittedName>
</protein>
<organism evidence="2">
    <name type="scientific">candidate division WOR-3 bacterium</name>
    <dbReference type="NCBI Taxonomy" id="2052148"/>
    <lineage>
        <taxon>Bacteria</taxon>
        <taxon>Bacteria division WOR-3</taxon>
    </lineage>
</organism>
<gene>
    <name evidence="2" type="ORF">ENL41_02535</name>
</gene>
<sequence length="516" mass="60666">LELFAVVYILAFNGSDEFVIAPQSYIDDVLTYFAPYKEHPAVYLMRETFPKDLSWYLRDTGIREWSDQIFRMKLENESEELLSGLLRELIHFAEETNFMEFYRLHRNEYERAVNQSKMALKPKYILKLDALFNRSYRNYRVELSYSLAIHEHAAVFNDTAYYIGHTINAKSSQVNFYYAWIGIHEFAHTFIDPIMYKHAQELLSVDYYLKAVKNAWAYAAYDGHFYTNYGYIEENLVEAVANYAILSDYPAFSKWRILQDAAVGYPLVGDFLADIKKMNKTLENYISQLPERMEKWATPDNITEYFWGRTPITGFLALDKSYKMGRIIIVYGTQNPDKEGVEYDRQTAFELKEKLKNSIIWGHYSIRPSIIVKSDKELTEDDLKKNLILIGGPVANEITKRISPKLPLNFAFNEQRWQVKKNLSNTREFHAFQFFNDSIIQTLPNSTIPYSYPLQIFEVIRNPWNRSNFIMALAGVDRYCTRKIAREMLVEKPISYLVESGDYVESGFYIQFQLEE</sequence>
<reference evidence="2" key="1">
    <citation type="journal article" date="2020" name="mSystems">
        <title>Genome- and Community-Level Interaction Insights into Carbon Utilization and Element Cycling Functions of Hydrothermarchaeota in Hydrothermal Sediment.</title>
        <authorList>
            <person name="Zhou Z."/>
            <person name="Liu Y."/>
            <person name="Xu W."/>
            <person name="Pan J."/>
            <person name="Luo Z.H."/>
            <person name="Li M."/>
        </authorList>
    </citation>
    <scope>NUCLEOTIDE SEQUENCE [LARGE SCALE GENOMIC DNA]</scope>
    <source>
        <strain evidence="2">HyVt-94</strain>
    </source>
</reference>
<comment type="caution">
    <text evidence="2">The sequence shown here is derived from an EMBL/GenBank/DDBJ whole genome shotgun (WGS) entry which is preliminary data.</text>
</comment>
<feature type="non-terminal residue" evidence="2">
    <location>
        <position position="1"/>
    </location>
</feature>
<name>A0A7C5I4R7_UNCW3</name>
<feature type="domain" description="S-layer protein outer" evidence="1">
    <location>
        <begin position="371"/>
        <end position="487"/>
    </location>
</feature>
<dbReference type="Pfam" id="PF05124">
    <property type="entry name" value="S_layer_C"/>
    <property type="match status" value="1"/>
</dbReference>
<dbReference type="InterPro" id="IPR022651">
    <property type="entry name" value="S_layer_C"/>
</dbReference>